<gene>
    <name evidence="3" type="ORF">JZ751_029721</name>
</gene>
<feature type="compositionally biased region" description="Polar residues" evidence="1">
    <location>
        <begin position="352"/>
        <end position="362"/>
    </location>
</feature>
<dbReference type="OrthoDB" id="6413693at2759"/>
<dbReference type="InterPro" id="IPR036179">
    <property type="entry name" value="Ig-like_dom_sf"/>
</dbReference>
<dbReference type="InterPro" id="IPR003599">
    <property type="entry name" value="Ig_sub"/>
</dbReference>
<name>A0A8T2NCY2_9TELE</name>
<evidence type="ECO:0000259" key="2">
    <source>
        <dbReference type="PROSITE" id="PS50835"/>
    </source>
</evidence>
<dbReference type="Gene3D" id="2.60.40.10">
    <property type="entry name" value="Immunoglobulins"/>
    <property type="match status" value="4"/>
</dbReference>
<evidence type="ECO:0000313" key="3">
    <source>
        <dbReference type="EMBL" id="KAG9337130.1"/>
    </source>
</evidence>
<dbReference type="InterPro" id="IPR007110">
    <property type="entry name" value="Ig-like_dom"/>
</dbReference>
<feature type="compositionally biased region" description="Basic and acidic residues" evidence="1">
    <location>
        <begin position="363"/>
        <end position="372"/>
    </location>
</feature>
<reference evidence="3" key="1">
    <citation type="thesis" date="2021" institute="BYU ScholarsArchive" country="Provo, UT, USA">
        <title>Applications of and Algorithms for Genome Assembly and Genomic Analyses with an Emphasis on Marine Teleosts.</title>
        <authorList>
            <person name="Pickett B.D."/>
        </authorList>
    </citation>
    <scope>NUCLEOTIDE SEQUENCE</scope>
    <source>
        <strain evidence="3">HI-2016</strain>
    </source>
</reference>
<dbReference type="InterPro" id="IPR003598">
    <property type="entry name" value="Ig_sub2"/>
</dbReference>
<protein>
    <recommendedName>
        <fullName evidence="2">Ig-like domain-containing protein</fullName>
    </recommendedName>
</protein>
<proteinExistence type="predicted"/>
<organism evidence="3 4">
    <name type="scientific">Albula glossodonta</name>
    <name type="common">roundjaw bonefish</name>
    <dbReference type="NCBI Taxonomy" id="121402"/>
    <lineage>
        <taxon>Eukaryota</taxon>
        <taxon>Metazoa</taxon>
        <taxon>Chordata</taxon>
        <taxon>Craniata</taxon>
        <taxon>Vertebrata</taxon>
        <taxon>Euteleostomi</taxon>
        <taxon>Actinopterygii</taxon>
        <taxon>Neopterygii</taxon>
        <taxon>Teleostei</taxon>
        <taxon>Albuliformes</taxon>
        <taxon>Albulidae</taxon>
        <taxon>Albula</taxon>
    </lineage>
</organism>
<dbReference type="CDD" id="cd00096">
    <property type="entry name" value="Ig"/>
    <property type="match status" value="2"/>
</dbReference>
<dbReference type="SMART" id="SM00409">
    <property type="entry name" value="IG"/>
    <property type="match status" value="3"/>
</dbReference>
<feature type="region of interest" description="Disordered" evidence="1">
    <location>
        <begin position="458"/>
        <end position="482"/>
    </location>
</feature>
<dbReference type="PANTHER" id="PTHR46013">
    <property type="entry name" value="VASCULAR CELL ADHESION MOLECULE 1"/>
    <property type="match status" value="1"/>
</dbReference>
<feature type="compositionally biased region" description="Polar residues" evidence="1">
    <location>
        <begin position="322"/>
        <end position="334"/>
    </location>
</feature>
<dbReference type="PROSITE" id="PS50835">
    <property type="entry name" value="IG_LIKE"/>
    <property type="match status" value="3"/>
</dbReference>
<feature type="compositionally biased region" description="Basic and acidic residues" evidence="1">
    <location>
        <begin position="304"/>
        <end position="320"/>
    </location>
</feature>
<evidence type="ECO:0000256" key="1">
    <source>
        <dbReference type="SAM" id="MobiDB-lite"/>
    </source>
</evidence>
<dbReference type="Pfam" id="PF13895">
    <property type="entry name" value="Ig_2"/>
    <property type="match status" value="2"/>
</dbReference>
<dbReference type="SMART" id="SM00408">
    <property type="entry name" value="IGc2"/>
    <property type="match status" value="2"/>
</dbReference>
<dbReference type="Proteomes" id="UP000824540">
    <property type="component" value="Unassembled WGS sequence"/>
</dbReference>
<evidence type="ECO:0000313" key="4">
    <source>
        <dbReference type="Proteomes" id="UP000824540"/>
    </source>
</evidence>
<comment type="caution">
    <text evidence="3">The sequence shown here is derived from an EMBL/GenBank/DDBJ whole genome shotgun (WGS) entry which is preliminary data.</text>
</comment>
<dbReference type="InterPro" id="IPR013783">
    <property type="entry name" value="Ig-like_fold"/>
</dbReference>
<dbReference type="PANTHER" id="PTHR46013:SF4">
    <property type="entry name" value="B-CELL RECEPTOR CD22-RELATED"/>
    <property type="match status" value="1"/>
</dbReference>
<dbReference type="SUPFAM" id="SSF48726">
    <property type="entry name" value="Immunoglobulin"/>
    <property type="match status" value="3"/>
</dbReference>
<dbReference type="EMBL" id="JAFBMS010000094">
    <property type="protein sequence ID" value="KAG9337130.1"/>
    <property type="molecule type" value="Genomic_DNA"/>
</dbReference>
<feature type="domain" description="Ig-like" evidence="2">
    <location>
        <begin position="218"/>
        <end position="285"/>
    </location>
</feature>
<dbReference type="AlphaFoldDB" id="A0A8T2NCY2"/>
<accession>A0A8T2NCY2</accession>
<sequence>MNTVGTEKNLTFSVTKPSDSGQYYCEAQNEHGMEKSPTAQLEVKYPPKNTSVSVSPSDPVLEGSSVTLTCSSHANPPVQNYTWYKVNGTEMNTVGTGHNFTFNVTPSDSEQFYCKAQNEYGMENSTTARLQVEHSPKDSSVLFTPSGSVLEGSSVNLTCSSNANPPVQSYTWYKVNGTEMNTVGTGQKLTFSVTKPIVPQISGSGSCSRTAAEISCSCESRGNPSPSMEWRVSGLRVTNSTDRVIREEQLGNTGLRSSLTMRHSQGDTPTLLCLSTNTVGNSSLQLLVPQEDPIYANHTMATAKPKEMEQKEPDPQEKPGTEAQNTAESDTLQYASVKFSVRRNDPEPPTPTQGNLKPSSTLRETHKSDSADPKPPSKPGQEGHGGAASPEPEAVYAQVMVKRKTKKVKAEEKQQGEGEGAGPVSYLEEEQSVLRKSNKKTRSMAQEEMNSLYVEMGKGKDTEGEAESEYANVVFKKKDARP</sequence>
<feature type="region of interest" description="Disordered" evidence="1">
    <location>
        <begin position="304"/>
        <end position="445"/>
    </location>
</feature>
<feature type="domain" description="Ig-like" evidence="2">
    <location>
        <begin position="47"/>
        <end position="133"/>
    </location>
</feature>
<feature type="domain" description="Ig-like" evidence="2">
    <location>
        <begin position="136"/>
        <end position="217"/>
    </location>
</feature>
<keyword evidence="4" id="KW-1185">Reference proteome</keyword>